<evidence type="ECO:0000256" key="2">
    <source>
        <dbReference type="ARBA" id="ARBA00022888"/>
    </source>
</evidence>
<keyword evidence="1" id="KW-0028">Amino-acid biosynthesis</keyword>
<keyword evidence="2" id="KW-0061">Asparagine biosynthesis</keyword>
<dbReference type="EMBL" id="CP015055">
    <property type="protein sequence ID" value="QGN14851.1"/>
    <property type="molecule type" value="Genomic_DNA"/>
</dbReference>
<dbReference type="PANTHER" id="PTHR45937:SF1">
    <property type="entry name" value="ASPARAGINE SYNTHETASE DOMAIN-CONTAINING PROTEIN 1"/>
    <property type="match status" value="1"/>
</dbReference>
<feature type="domain" description="Glutamine amidotransferase type-2" evidence="4">
    <location>
        <begin position="2"/>
        <end position="209"/>
    </location>
</feature>
<keyword evidence="3" id="KW-0315">Glutamine amidotransferase</keyword>
<dbReference type="InterPro" id="IPR029055">
    <property type="entry name" value="Ntn_hydrolases_N"/>
</dbReference>
<accession>A0ABX6ET91</accession>
<proteinExistence type="predicted"/>
<sequence length="524" mass="59708">MCGILAYFRDPSSSTEVNDEFQEYDEQHLSSLNQSLCFESSTELFNKLIPYIVRRGPNYASFRALSDVNATFFSSILSLRTPFTKQSVLVNDRYVLQYNGELYNDQTLDYEGSDNDTAFIMSLLSLLPVEDVIRKCYGEFAYTITDLVEKKVYFGRDSVGKRSLSYRIDGKDIYITSTSGKCADFSDCLAGVIYIYDLKTRSLDVSKSINDHPFKVSDQVDEGLRNLEYYKSELYNKLNRAVYQRVVSIHPLHLENNNISVLFSGGLDCSVVTAILCEQLIKTRRNTNTVIELLNVGFENPRTGKMPADSPDRILALKSTELLKRLYPGCNIKLIEVDVPYEEYLSKRETVVDLIYPKNTEMDLSIAIAFYFASRGRGNVMEGSNRIKYNRTGIVLFSGLGADELYGGYHKLANKSEEELTVELQRQIEGIHDRNLNRDDKVISDHGVEVRYPFLDEEVIRFSVSLPLNYKINKNILRVMARDLLGLEFISDEPKRAIQFGARSAKMTKDSNKKGTDLLKIPTQ</sequence>
<evidence type="ECO:0000256" key="3">
    <source>
        <dbReference type="ARBA" id="ARBA00022962"/>
    </source>
</evidence>
<dbReference type="InterPro" id="IPR017932">
    <property type="entry name" value="GATase_2_dom"/>
</dbReference>
<dbReference type="Pfam" id="PF13537">
    <property type="entry name" value="GATase_7"/>
    <property type="match status" value="1"/>
</dbReference>
<dbReference type="SUPFAM" id="SSF52402">
    <property type="entry name" value="Adenine nucleotide alpha hydrolases-like"/>
    <property type="match status" value="1"/>
</dbReference>
<dbReference type="Gene3D" id="3.40.50.620">
    <property type="entry name" value="HUPs"/>
    <property type="match status" value="1"/>
</dbReference>
<gene>
    <name evidence="5" type="ORF">FIM1_1524</name>
</gene>
<dbReference type="CDD" id="cd01991">
    <property type="entry name" value="Asn_synthase_B_C"/>
    <property type="match status" value="1"/>
</dbReference>
<dbReference type="SUPFAM" id="SSF56235">
    <property type="entry name" value="N-terminal nucleophile aminohydrolases (Ntn hydrolases)"/>
    <property type="match status" value="1"/>
</dbReference>
<evidence type="ECO:0000259" key="4">
    <source>
        <dbReference type="PROSITE" id="PS51278"/>
    </source>
</evidence>
<dbReference type="InterPro" id="IPR001962">
    <property type="entry name" value="Asn_synthase"/>
</dbReference>
<organism evidence="5 6">
    <name type="scientific">Kluyveromyces marxianus</name>
    <name type="common">Yeast</name>
    <name type="synonym">Candida kefyr</name>
    <dbReference type="NCBI Taxonomy" id="4911"/>
    <lineage>
        <taxon>Eukaryota</taxon>
        <taxon>Fungi</taxon>
        <taxon>Dikarya</taxon>
        <taxon>Ascomycota</taxon>
        <taxon>Saccharomycotina</taxon>
        <taxon>Saccharomycetes</taxon>
        <taxon>Saccharomycetales</taxon>
        <taxon>Saccharomycetaceae</taxon>
        <taxon>Kluyveromyces</taxon>
    </lineage>
</organism>
<dbReference type="InterPro" id="IPR014729">
    <property type="entry name" value="Rossmann-like_a/b/a_fold"/>
</dbReference>
<dbReference type="PANTHER" id="PTHR45937">
    <property type="entry name" value="ASPARAGINE SYNTHETASE DOMAIN-CONTAINING PROTEIN 1"/>
    <property type="match status" value="1"/>
</dbReference>
<name>A0ABX6ET91_KLUMA</name>
<dbReference type="Proteomes" id="UP000422736">
    <property type="component" value="Chromosome 2"/>
</dbReference>
<evidence type="ECO:0000313" key="5">
    <source>
        <dbReference type="EMBL" id="QGN14851.1"/>
    </source>
</evidence>
<keyword evidence="6" id="KW-1185">Reference proteome</keyword>
<evidence type="ECO:0000256" key="1">
    <source>
        <dbReference type="ARBA" id="ARBA00022605"/>
    </source>
</evidence>
<dbReference type="Gene3D" id="3.60.20.10">
    <property type="entry name" value="Glutamine Phosphoribosylpyrophosphate, subunit 1, domain 1"/>
    <property type="match status" value="1"/>
</dbReference>
<protein>
    <submittedName>
        <fullName evidence="5">Asparagine synthetase domain-containing protein YML096W</fullName>
    </submittedName>
</protein>
<evidence type="ECO:0000313" key="6">
    <source>
        <dbReference type="Proteomes" id="UP000422736"/>
    </source>
</evidence>
<reference evidence="5 6" key="1">
    <citation type="submission" date="2016-03" db="EMBL/GenBank/DDBJ databases">
        <title>How can Kluyveromyces marxianus grow so fast - potential evolutionary course in Saccharomyces Complex revealed by comparative genomics.</title>
        <authorList>
            <person name="Mo W."/>
            <person name="Lu W."/>
            <person name="Yang X."/>
            <person name="Qi J."/>
            <person name="Lv H."/>
        </authorList>
    </citation>
    <scope>NUCLEOTIDE SEQUENCE [LARGE SCALE GENOMIC DNA]</scope>
    <source>
        <strain evidence="5 6">FIM1</strain>
    </source>
</reference>
<dbReference type="InterPro" id="IPR051857">
    <property type="entry name" value="Asn_synthetase_domain"/>
</dbReference>
<dbReference type="PROSITE" id="PS51278">
    <property type="entry name" value="GATASE_TYPE_2"/>
    <property type="match status" value="1"/>
</dbReference>
<dbReference type="Pfam" id="PF00733">
    <property type="entry name" value="Asn_synthase"/>
    <property type="match status" value="2"/>
</dbReference>